<name>E3Q4I3_COLGM</name>
<evidence type="ECO:0000313" key="2">
    <source>
        <dbReference type="Proteomes" id="UP000008782"/>
    </source>
</evidence>
<gene>
    <name evidence="1" type="ORF">GLRG_01142</name>
</gene>
<dbReference type="EMBL" id="GG697333">
    <property type="protein sequence ID" value="EFQ25998.1"/>
    <property type="molecule type" value="Genomic_DNA"/>
</dbReference>
<dbReference type="eggNOG" id="ENOG502RWXH">
    <property type="taxonomic scope" value="Eukaryota"/>
</dbReference>
<organism evidence="2">
    <name type="scientific">Colletotrichum graminicola (strain M1.001 / M2 / FGSC 10212)</name>
    <name type="common">Maize anthracnose fungus</name>
    <name type="synonym">Glomerella graminicola</name>
    <dbReference type="NCBI Taxonomy" id="645133"/>
    <lineage>
        <taxon>Eukaryota</taxon>
        <taxon>Fungi</taxon>
        <taxon>Dikarya</taxon>
        <taxon>Ascomycota</taxon>
        <taxon>Pezizomycotina</taxon>
        <taxon>Sordariomycetes</taxon>
        <taxon>Hypocreomycetidae</taxon>
        <taxon>Glomerellales</taxon>
        <taxon>Glomerellaceae</taxon>
        <taxon>Colletotrichum</taxon>
        <taxon>Colletotrichum graminicola species complex</taxon>
    </lineage>
</organism>
<dbReference type="HOGENOM" id="CLU_789905_0_0_1"/>
<accession>E3Q4I3</accession>
<dbReference type="STRING" id="645133.E3Q4I3"/>
<reference evidence="2" key="1">
    <citation type="journal article" date="2012" name="Nat. Genet.">
        <title>Lifestyle transitions in plant pathogenic Colletotrichum fungi deciphered by genome and transcriptome analyses.</title>
        <authorList>
            <person name="O'Connell R.J."/>
            <person name="Thon M.R."/>
            <person name="Hacquard S."/>
            <person name="Amyotte S.G."/>
            <person name="Kleemann J."/>
            <person name="Torres M.F."/>
            <person name="Damm U."/>
            <person name="Buiate E.A."/>
            <person name="Epstein L."/>
            <person name="Alkan N."/>
            <person name="Altmueller J."/>
            <person name="Alvarado-Balderrama L."/>
            <person name="Bauser C.A."/>
            <person name="Becker C."/>
            <person name="Birren B.W."/>
            <person name="Chen Z."/>
            <person name="Choi J."/>
            <person name="Crouch J.A."/>
            <person name="Duvick J.P."/>
            <person name="Farman M.A."/>
            <person name="Gan P."/>
            <person name="Heiman D."/>
            <person name="Henrissat B."/>
            <person name="Howard R.J."/>
            <person name="Kabbage M."/>
            <person name="Koch C."/>
            <person name="Kracher B."/>
            <person name="Kubo Y."/>
            <person name="Law A.D."/>
            <person name="Lebrun M.-H."/>
            <person name="Lee Y.-H."/>
            <person name="Miyara I."/>
            <person name="Moore N."/>
            <person name="Neumann U."/>
            <person name="Nordstroem K."/>
            <person name="Panaccione D.G."/>
            <person name="Panstruga R."/>
            <person name="Place M."/>
            <person name="Proctor R.H."/>
            <person name="Prusky D."/>
            <person name="Rech G."/>
            <person name="Reinhardt R."/>
            <person name="Rollins J.A."/>
            <person name="Rounsley S."/>
            <person name="Schardl C.L."/>
            <person name="Schwartz D.C."/>
            <person name="Shenoy N."/>
            <person name="Shirasu K."/>
            <person name="Sikhakolli U.R."/>
            <person name="Stueber K."/>
            <person name="Sukno S.A."/>
            <person name="Sweigard J.A."/>
            <person name="Takano Y."/>
            <person name="Takahara H."/>
            <person name="Trail F."/>
            <person name="van der Does H.C."/>
            <person name="Voll L.M."/>
            <person name="Will I."/>
            <person name="Young S."/>
            <person name="Zeng Q."/>
            <person name="Zhang J."/>
            <person name="Zhou S."/>
            <person name="Dickman M.B."/>
            <person name="Schulze-Lefert P."/>
            <person name="Ver Loren van Themaat E."/>
            <person name="Ma L.-J."/>
            <person name="Vaillancourt L.J."/>
        </authorList>
    </citation>
    <scope>NUCLEOTIDE SEQUENCE [LARGE SCALE GENOMIC DNA]</scope>
    <source>
        <strain evidence="2">M1.001 / M2 / FGSC 10212</strain>
    </source>
</reference>
<dbReference type="GeneID" id="24406507"/>
<protein>
    <submittedName>
        <fullName evidence="1">Uncharacterized protein</fullName>
    </submittedName>
</protein>
<dbReference type="VEuPathDB" id="FungiDB:GLRG_01142"/>
<keyword evidence="2" id="KW-1185">Reference proteome</keyword>
<dbReference type="RefSeq" id="XP_008090018.1">
    <property type="nucleotide sequence ID" value="XM_008091827.1"/>
</dbReference>
<dbReference type="OrthoDB" id="2549237at2759"/>
<evidence type="ECO:0000313" key="1">
    <source>
        <dbReference type="EMBL" id="EFQ25998.1"/>
    </source>
</evidence>
<dbReference type="AlphaFoldDB" id="E3Q4I3"/>
<dbReference type="Proteomes" id="UP000008782">
    <property type="component" value="Unassembled WGS sequence"/>
</dbReference>
<proteinExistence type="predicted"/>
<sequence length="351" mass="40829">MARKDIAQIAKDLRQKDSASDRSAAMPIFAKALWHKDRFQSTWDAVGGAAGIACLMAEFSVRDVRLLRRRLGNTAYARNAYPERRESLGKLVRVLYDDPQDDRTLTAFYQDIVPACNLEMLQEWEQTRNIEWNGPQLCRLWRCHRDRHEQDFLRELFSSDTSKLEFKAHRRLFGKNLQFCGMVLSMLNTKEEHVQIPSDFTAMCVMPLLRRLLRGRYDRETRDDFLDRTIQCIQRHEGALASEIHIQPGGLLQYTIQLWVGAQGNRNEKMEARVAKLLALLPTRKHLFGLDDICSGIDVPWKTTPEARYDLLRLFFRHVKGYEMSLEDNSAPGLSKLRDLAKNIMWPTKVF</sequence>